<proteinExistence type="predicted"/>
<sequence length="97" mass="10631">MSVFSKAQGIAICIPLAINQLFHLKWCDVISNRARPAAWSTVPTRCPHSLNKFNSTVKKLKKETVVATATEASSYSWGLHILAVPSARGTFANIHPQ</sequence>
<dbReference type="EMBL" id="JBBPBM010000010">
    <property type="protein sequence ID" value="KAK8565906.1"/>
    <property type="molecule type" value="Genomic_DNA"/>
</dbReference>
<evidence type="ECO:0000313" key="1">
    <source>
        <dbReference type="EMBL" id="KAK8565906.1"/>
    </source>
</evidence>
<dbReference type="Proteomes" id="UP001472677">
    <property type="component" value="Unassembled WGS sequence"/>
</dbReference>
<evidence type="ECO:0000313" key="2">
    <source>
        <dbReference type="Proteomes" id="UP001472677"/>
    </source>
</evidence>
<reference evidence="1 2" key="1">
    <citation type="journal article" date="2024" name="G3 (Bethesda)">
        <title>Genome assembly of Hibiscus sabdariffa L. provides insights into metabolisms of medicinal natural products.</title>
        <authorList>
            <person name="Kim T."/>
        </authorList>
    </citation>
    <scope>NUCLEOTIDE SEQUENCE [LARGE SCALE GENOMIC DNA]</scope>
    <source>
        <strain evidence="1">TK-2024</strain>
        <tissue evidence="1">Old leaves</tissue>
    </source>
</reference>
<accession>A0ABR2EXW7</accession>
<protein>
    <submittedName>
        <fullName evidence="1">Uncharacterized protein</fullName>
    </submittedName>
</protein>
<comment type="caution">
    <text evidence="1">The sequence shown here is derived from an EMBL/GenBank/DDBJ whole genome shotgun (WGS) entry which is preliminary data.</text>
</comment>
<gene>
    <name evidence="1" type="ORF">V6N12_059452</name>
</gene>
<keyword evidence="2" id="KW-1185">Reference proteome</keyword>
<name>A0ABR2EXW7_9ROSI</name>
<organism evidence="1 2">
    <name type="scientific">Hibiscus sabdariffa</name>
    <name type="common">roselle</name>
    <dbReference type="NCBI Taxonomy" id="183260"/>
    <lineage>
        <taxon>Eukaryota</taxon>
        <taxon>Viridiplantae</taxon>
        <taxon>Streptophyta</taxon>
        <taxon>Embryophyta</taxon>
        <taxon>Tracheophyta</taxon>
        <taxon>Spermatophyta</taxon>
        <taxon>Magnoliopsida</taxon>
        <taxon>eudicotyledons</taxon>
        <taxon>Gunneridae</taxon>
        <taxon>Pentapetalae</taxon>
        <taxon>rosids</taxon>
        <taxon>malvids</taxon>
        <taxon>Malvales</taxon>
        <taxon>Malvaceae</taxon>
        <taxon>Malvoideae</taxon>
        <taxon>Hibiscus</taxon>
    </lineage>
</organism>